<evidence type="ECO:0000313" key="2">
    <source>
        <dbReference type="Proteomes" id="UP000326799"/>
    </source>
</evidence>
<accession>A0A5N6E769</accession>
<sequence length="135" mass="14667">MGRQTSPMVPPIVCPRASLHPMGMTNRLTSLFHLHRVRLLVHPMCLMEMSGPVTLLALSQGSLPTCQTQETAICLIGPRHLLIPPCLRLSPPSLAGARAPILPLQRSAMCQQMHPCQLKAASAVAASREHMTFGF</sequence>
<protein>
    <submittedName>
        <fullName evidence="1">Uncharacterized protein</fullName>
    </submittedName>
</protein>
<dbReference type="EMBL" id="ML733698">
    <property type="protein sequence ID" value="KAB8213117.1"/>
    <property type="molecule type" value="Genomic_DNA"/>
</dbReference>
<gene>
    <name evidence="1" type="ORF">BDV33DRAFT_185425</name>
</gene>
<proteinExistence type="predicted"/>
<evidence type="ECO:0000313" key="1">
    <source>
        <dbReference type="EMBL" id="KAB8213117.1"/>
    </source>
</evidence>
<reference evidence="1 2" key="1">
    <citation type="submission" date="2019-04" db="EMBL/GenBank/DDBJ databases">
        <title>Fungal friends and foes A comparative genomics study of 23 Aspergillus species from section Flavi.</title>
        <authorList>
            <consortium name="DOE Joint Genome Institute"/>
            <person name="Kjaerbolling I."/>
            <person name="Vesth T.C."/>
            <person name="Frisvad J.C."/>
            <person name="Nybo J.L."/>
            <person name="Theobald S."/>
            <person name="Kildgaard S."/>
            <person name="Petersen T.I."/>
            <person name="Kuo A."/>
            <person name="Sato A."/>
            <person name="Lyhne E.K."/>
            <person name="Kogle M.E."/>
            <person name="Wiebenga A."/>
            <person name="Kun R.S."/>
            <person name="Lubbers R.J."/>
            <person name="Makela M.R."/>
            <person name="Barry K."/>
            <person name="Chovatia M."/>
            <person name="Clum A."/>
            <person name="Daum C."/>
            <person name="Haridas S."/>
            <person name="He G."/>
            <person name="LaButti K."/>
            <person name="Lipzen A."/>
            <person name="Mondo S."/>
            <person name="Pangilinan J."/>
            <person name="Riley R."/>
            <person name="Salamov A."/>
            <person name="Simmons B.A."/>
            <person name="Magnuson J.K."/>
            <person name="Henrissat B."/>
            <person name="Mortensen U.H."/>
            <person name="Larsen T.O."/>
            <person name="De vries R.P."/>
            <person name="Grigoriev I.V."/>
            <person name="Machida M."/>
            <person name="Baker S.E."/>
            <person name="Andersen M.R."/>
        </authorList>
    </citation>
    <scope>NUCLEOTIDE SEQUENCE [LARGE SCALE GENOMIC DNA]</scope>
    <source>
        <strain evidence="1 2">CBS 126849</strain>
    </source>
</reference>
<dbReference type="Proteomes" id="UP000326799">
    <property type="component" value="Unassembled WGS sequence"/>
</dbReference>
<dbReference type="AlphaFoldDB" id="A0A5N6E769"/>
<organism evidence="1 2">
    <name type="scientific">Aspergillus novoparasiticus</name>
    <dbReference type="NCBI Taxonomy" id="986946"/>
    <lineage>
        <taxon>Eukaryota</taxon>
        <taxon>Fungi</taxon>
        <taxon>Dikarya</taxon>
        <taxon>Ascomycota</taxon>
        <taxon>Pezizomycotina</taxon>
        <taxon>Eurotiomycetes</taxon>
        <taxon>Eurotiomycetidae</taxon>
        <taxon>Eurotiales</taxon>
        <taxon>Aspergillaceae</taxon>
        <taxon>Aspergillus</taxon>
        <taxon>Aspergillus subgen. Circumdati</taxon>
    </lineage>
</organism>
<name>A0A5N6E769_9EURO</name>
<keyword evidence="2" id="KW-1185">Reference proteome</keyword>